<name>A0A3D8PBR9_9RHOB</name>
<evidence type="ECO:0000313" key="3">
    <source>
        <dbReference type="Proteomes" id="UP000256679"/>
    </source>
</evidence>
<sequence length="135" mass="15240">MSSLSGDGGVGFHRQPAAGPGAPDPEQDRQHHQAGRHQQRLRRQRPAGRKARNRRPQPRRRRQRKGEGPPKRRKPRLDQPAQAQGGQDQRRRRGPGQDQRHALPAQGGGDIAQHGDGRQVDHQKRAQRRRHPLAA</sequence>
<dbReference type="EMBL" id="QFCQ01000031">
    <property type="protein sequence ID" value="RDW13523.1"/>
    <property type="molecule type" value="Genomic_DNA"/>
</dbReference>
<protein>
    <submittedName>
        <fullName evidence="2">Uncharacterized protein</fullName>
    </submittedName>
</protein>
<feature type="compositionally biased region" description="Gly residues" evidence="1">
    <location>
        <begin position="1"/>
        <end position="11"/>
    </location>
</feature>
<feature type="compositionally biased region" description="Basic residues" evidence="1">
    <location>
        <begin position="125"/>
        <end position="135"/>
    </location>
</feature>
<feature type="compositionally biased region" description="Basic residues" evidence="1">
    <location>
        <begin position="32"/>
        <end position="64"/>
    </location>
</feature>
<feature type="non-terminal residue" evidence="2">
    <location>
        <position position="135"/>
    </location>
</feature>
<accession>A0A3D8PBR9</accession>
<dbReference type="Proteomes" id="UP000256679">
    <property type="component" value="Unassembled WGS sequence"/>
</dbReference>
<keyword evidence="3" id="KW-1185">Reference proteome</keyword>
<evidence type="ECO:0000256" key="1">
    <source>
        <dbReference type="SAM" id="MobiDB-lite"/>
    </source>
</evidence>
<comment type="caution">
    <text evidence="2">The sequence shown here is derived from an EMBL/GenBank/DDBJ whole genome shotgun (WGS) entry which is preliminary data.</text>
</comment>
<reference evidence="2 3" key="1">
    <citation type="submission" date="2018-05" db="EMBL/GenBank/DDBJ databases">
        <title>Whole genome sequencing of Paracoccus thiocyanatus SST.</title>
        <authorList>
            <person name="Ghosh W."/>
            <person name="Rameez M.J."/>
            <person name="Roy C."/>
        </authorList>
    </citation>
    <scope>NUCLEOTIDE SEQUENCE [LARGE SCALE GENOMIC DNA]</scope>
    <source>
        <strain evidence="2 3">SST</strain>
    </source>
</reference>
<dbReference type="AlphaFoldDB" id="A0A3D8PBR9"/>
<feature type="compositionally biased region" description="Basic and acidic residues" evidence="1">
    <location>
        <begin position="113"/>
        <end position="124"/>
    </location>
</feature>
<proteinExistence type="predicted"/>
<evidence type="ECO:0000313" key="2">
    <source>
        <dbReference type="EMBL" id="RDW13523.1"/>
    </source>
</evidence>
<feature type="region of interest" description="Disordered" evidence="1">
    <location>
        <begin position="1"/>
        <end position="135"/>
    </location>
</feature>
<gene>
    <name evidence="2" type="ORF">DIE28_07480</name>
</gene>
<organism evidence="2 3">
    <name type="scientific">Paracoccus thiocyanatus</name>
    <dbReference type="NCBI Taxonomy" id="34006"/>
    <lineage>
        <taxon>Bacteria</taxon>
        <taxon>Pseudomonadati</taxon>
        <taxon>Pseudomonadota</taxon>
        <taxon>Alphaproteobacteria</taxon>
        <taxon>Rhodobacterales</taxon>
        <taxon>Paracoccaceae</taxon>
        <taxon>Paracoccus</taxon>
    </lineage>
</organism>